<dbReference type="Proteomes" id="UP001224890">
    <property type="component" value="Unassembled WGS sequence"/>
</dbReference>
<organism evidence="2 3">
    <name type="scientific">Colletotrichum godetiae</name>
    <dbReference type="NCBI Taxonomy" id="1209918"/>
    <lineage>
        <taxon>Eukaryota</taxon>
        <taxon>Fungi</taxon>
        <taxon>Dikarya</taxon>
        <taxon>Ascomycota</taxon>
        <taxon>Pezizomycotina</taxon>
        <taxon>Sordariomycetes</taxon>
        <taxon>Hypocreomycetidae</taxon>
        <taxon>Glomerellales</taxon>
        <taxon>Glomerellaceae</taxon>
        <taxon>Colletotrichum</taxon>
        <taxon>Colletotrichum acutatum species complex</taxon>
    </lineage>
</organism>
<proteinExistence type="predicted"/>
<accession>A0AAJ0F0C9</accession>
<keyword evidence="1" id="KW-0472">Membrane</keyword>
<evidence type="ECO:0000313" key="2">
    <source>
        <dbReference type="EMBL" id="KAK1688347.1"/>
    </source>
</evidence>
<comment type="caution">
    <text evidence="2">The sequence shown here is derived from an EMBL/GenBank/DDBJ whole genome shotgun (WGS) entry which is preliminary data.</text>
</comment>
<reference evidence="2" key="1">
    <citation type="submission" date="2021-06" db="EMBL/GenBank/DDBJ databases">
        <title>Comparative genomics, transcriptomics and evolutionary studies reveal genomic signatures of adaptation to plant cell wall in hemibiotrophic fungi.</title>
        <authorList>
            <consortium name="DOE Joint Genome Institute"/>
            <person name="Baroncelli R."/>
            <person name="Diaz J.F."/>
            <person name="Benocci T."/>
            <person name="Peng M."/>
            <person name="Battaglia E."/>
            <person name="Haridas S."/>
            <person name="Andreopoulos W."/>
            <person name="Labutti K."/>
            <person name="Pangilinan J."/>
            <person name="Floch G.L."/>
            <person name="Makela M.R."/>
            <person name="Henrissat B."/>
            <person name="Grigoriev I.V."/>
            <person name="Crouch J.A."/>
            <person name="De Vries R.P."/>
            <person name="Sukno S.A."/>
            <person name="Thon M.R."/>
        </authorList>
    </citation>
    <scope>NUCLEOTIDE SEQUENCE</scope>
    <source>
        <strain evidence="2">CBS 193.32</strain>
    </source>
</reference>
<dbReference type="EMBL" id="JAHMHR010000012">
    <property type="protein sequence ID" value="KAK1688347.1"/>
    <property type="molecule type" value="Genomic_DNA"/>
</dbReference>
<sequence>MRTCLVYSLGIAISQTFTTFRSVPALRRKRAVCSSCFFCFFLRLVGFWLSLPLPLCFCVGHNGHIKTRNRAFLSAEGLPADSSYCK</sequence>
<protein>
    <submittedName>
        <fullName evidence="2">Uncharacterized protein</fullName>
    </submittedName>
</protein>
<evidence type="ECO:0000313" key="3">
    <source>
        <dbReference type="Proteomes" id="UP001224890"/>
    </source>
</evidence>
<dbReference type="AlphaFoldDB" id="A0AAJ0F0C9"/>
<feature type="transmembrane region" description="Helical" evidence="1">
    <location>
        <begin position="31"/>
        <end position="51"/>
    </location>
</feature>
<dbReference type="RefSeq" id="XP_060432042.1">
    <property type="nucleotide sequence ID" value="XM_060574423.1"/>
</dbReference>
<keyword evidence="1" id="KW-1133">Transmembrane helix</keyword>
<dbReference type="GeneID" id="85458949"/>
<name>A0AAJ0F0C9_9PEZI</name>
<keyword evidence="1" id="KW-0812">Transmembrane</keyword>
<gene>
    <name evidence="2" type="ORF">BDP55DRAFT_657726</name>
</gene>
<keyword evidence="3" id="KW-1185">Reference proteome</keyword>
<evidence type="ECO:0000256" key="1">
    <source>
        <dbReference type="SAM" id="Phobius"/>
    </source>
</evidence>